<gene>
    <name evidence="1" type="ORF">LCGC14_1813970</name>
</gene>
<organism evidence="1">
    <name type="scientific">marine sediment metagenome</name>
    <dbReference type="NCBI Taxonomy" id="412755"/>
    <lineage>
        <taxon>unclassified sequences</taxon>
        <taxon>metagenomes</taxon>
        <taxon>ecological metagenomes</taxon>
    </lineage>
</organism>
<comment type="caution">
    <text evidence="1">The sequence shown here is derived from an EMBL/GenBank/DDBJ whole genome shotgun (WGS) entry which is preliminary data.</text>
</comment>
<feature type="non-terminal residue" evidence="1">
    <location>
        <position position="1"/>
    </location>
</feature>
<dbReference type="EMBL" id="LAZR01017664">
    <property type="protein sequence ID" value="KKL99485.1"/>
    <property type="molecule type" value="Genomic_DNA"/>
</dbReference>
<evidence type="ECO:0000313" key="1">
    <source>
        <dbReference type="EMBL" id="KKL99485.1"/>
    </source>
</evidence>
<reference evidence="1" key="1">
    <citation type="journal article" date="2015" name="Nature">
        <title>Complex archaea that bridge the gap between prokaryotes and eukaryotes.</title>
        <authorList>
            <person name="Spang A."/>
            <person name="Saw J.H."/>
            <person name="Jorgensen S.L."/>
            <person name="Zaremba-Niedzwiedzka K."/>
            <person name="Martijn J."/>
            <person name="Lind A.E."/>
            <person name="van Eijk R."/>
            <person name="Schleper C."/>
            <person name="Guy L."/>
            <person name="Ettema T.J."/>
        </authorList>
    </citation>
    <scope>NUCLEOTIDE SEQUENCE</scope>
</reference>
<protein>
    <submittedName>
        <fullName evidence="1">Uncharacterized protein</fullName>
    </submittedName>
</protein>
<proteinExistence type="predicted"/>
<accession>A0A0F9J0P4</accession>
<dbReference type="AlphaFoldDB" id="A0A0F9J0P4"/>
<sequence length="762" mass="76628">SALAELEEPPSALPIRIQAHSFLLGRLLFQKSATTATQVDTVFETIFLPTQAATHSNLSGLTVDADHPQYTLIDGSRAFTGNTDFGGFNITNVGTLAGTLSTITQNNVTTMTGLTTIGTLIAGAVPASLVTAGTFSAGDYVFPADVTTSASFVSTGGGATGKFLTGGAGATVFAFSGANFDIRAGDGMQSSQNVLRVTSAGAFDFQSNTVSMGTLTIDDTNEWLLLTDTGTSGSVDMTFQNGTTGTGAAGFQIGITASEKAILLNYENTDMLFHTNNTLAATLAPGGNLTLVGGFTATTGTFSGTISLTATSHRIISNTSDASDTKRIGIGGGGSFAEIRGALIDIAGNEFSTIEGRLLLAAGNSGVAAGQIEMKTGGSDRFIIASDGDFDFKTGKTKFNTIEYTWPGSDGGSGNVLSTNGSGILSWTAGGAGALGGSGTAGTIAKWSAAATLTDSIITESGTDVTIAGDLIATGVGPHAIGGASDLDYGLRVRGAISAAAIAGTRFTQDFTGQVDTSAFGIWITPGITEAASGTHAVIATLAISEPGIINAGATVTDAATVYIVNAPTEGSSTNNALLVASGSTTLQALIATTGTFSGALGGTLSTAAQANITSLGTLTSLDMGGDIDLNTNNIIAGAGASFTQVTASTGVIQGANNSAMILSGGTGISNGATIVLYGESHATQDGDFEFRDDTTVKLWYDSSQSVFQVNGNLKITSNIGFFNTVPLSKQTITGSRDSNPALAILLTALAAYGLLVDSSSI</sequence>
<name>A0A0F9J0P4_9ZZZZ</name>